<dbReference type="InterPro" id="IPR005814">
    <property type="entry name" value="Aminotrans_3"/>
</dbReference>
<dbReference type="PANTHER" id="PTHR11986">
    <property type="entry name" value="AMINOTRANSFERASE CLASS III"/>
    <property type="match status" value="1"/>
</dbReference>
<dbReference type="InterPro" id="IPR050103">
    <property type="entry name" value="Class-III_PLP-dep_AT"/>
</dbReference>
<dbReference type="OMA" id="FVPVSYP"/>
<organism evidence="7 8">
    <name type="scientific">Gonapodya prolifera (strain JEL478)</name>
    <name type="common">Monoblepharis prolifera</name>
    <dbReference type="NCBI Taxonomy" id="1344416"/>
    <lineage>
        <taxon>Eukaryota</taxon>
        <taxon>Fungi</taxon>
        <taxon>Fungi incertae sedis</taxon>
        <taxon>Chytridiomycota</taxon>
        <taxon>Chytridiomycota incertae sedis</taxon>
        <taxon>Monoblepharidomycetes</taxon>
        <taxon>Monoblepharidales</taxon>
        <taxon>Gonapodyaceae</taxon>
        <taxon>Gonapodya</taxon>
    </lineage>
</organism>
<dbReference type="PANTHER" id="PTHR11986:SF58">
    <property type="entry name" value="LEUCINE_METHIONINE RACEMASE"/>
    <property type="match status" value="1"/>
</dbReference>
<evidence type="ECO:0000313" key="8">
    <source>
        <dbReference type="Proteomes" id="UP000070544"/>
    </source>
</evidence>
<comment type="similarity">
    <text evidence="2 6">Belongs to the class-III pyridoxal-phosphate-dependent aminotransferase family.</text>
</comment>
<dbReference type="InterPro" id="IPR049704">
    <property type="entry name" value="Aminotrans_3_PPA_site"/>
</dbReference>
<dbReference type="FunFam" id="3.40.640.10:FF:000013">
    <property type="entry name" value="4-aminobutyrate aminotransferase"/>
    <property type="match status" value="1"/>
</dbReference>
<dbReference type="SUPFAM" id="SSF53383">
    <property type="entry name" value="PLP-dependent transferases"/>
    <property type="match status" value="1"/>
</dbReference>
<evidence type="ECO:0000256" key="2">
    <source>
        <dbReference type="ARBA" id="ARBA00008954"/>
    </source>
</evidence>
<dbReference type="Pfam" id="PF00202">
    <property type="entry name" value="Aminotran_3"/>
    <property type="match status" value="1"/>
</dbReference>
<keyword evidence="4 7" id="KW-0808">Transferase</keyword>
<evidence type="ECO:0000313" key="7">
    <source>
        <dbReference type="EMBL" id="KXS15360.1"/>
    </source>
</evidence>
<dbReference type="EMBL" id="KQ965762">
    <property type="protein sequence ID" value="KXS15360.1"/>
    <property type="molecule type" value="Genomic_DNA"/>
</dbReference>
<dbReference type="STRING" id="1344416.A0A139AF32"/>
<accession>A0A139AF32</accession>
<evidence type="ECO:0000256" key="4">
    <source>
        <dbReference type="ARBA" id="ARBA00022679"/>
    </source>
</evidence>
<proteinExistence type="inferred from homology"/>
<keyword evidence="8" id="KW-1185">Reference proteome</keyword>
<dbReference type="PROSITE" id="PS00600">
    <property type="entry name" value="AA_TRANSFER_CLASS_3"/>
    <property type="match status" value="1"/>
</dbReference>
<dbReference type="Proteomes" id="UP000070544">
    <property type="component" value="Unassembled WGS sequence"/>
</dbReference>
<dbReference type="CDD" id="cd00610">
    <property type="entry name" value="OAT_like"/>
    <property type="match status" value="1"/>
</dbReference>
<keyword evidence="3 7" id="KW-0032">Aminotransferase</keyword>
<name>A0A139AF32_GONPJ</name>
<dbReference type="Gene3D" id="3.40.640.10">
    <property type="entry name" value="Type I PLP-dependent aspartate aminotransferase-like (Major domain)"/>
    <property type="match status" value="1"/>
</dbReference>
<dbReference type="GO" id="GO:0030170">
    <property type="term" value="F:pyridoxal phosphate binding"/>
    <property type="evidence" value="ECO:0007669"/>
    <property type="project" value="InterPro"/>
</dbReference>
<evidence type="ECO:0000256" key="6">
    <source>
        <dbReference type="RuleBase" id="RU003560"/>
    </source>
</evidence>
<dbReference type="InterPro" id="IPR015421">
    <property type="entry name" value="PyrdxlP-dep_Trfase_major"/>
</dbReference>
<gene>
    <name evidence="7" type="ORF">M427DRAFT_56720</name>
</gene>
<dbReference type="GO" id="GO:0008483">
    <property type="term" value="F:transaminase activity"/>
    <property type="evidence" value="ECO:0007669"/>
    <property type="project" value="UniProtKB-KW"/>
</dbReference>
<dbReference type="InterPro" id="IPR015422">
    <property type="entry name" value="PyrdxlP-dep_Trfase_small"/>
</dbReference>
<comment type="cofactor">
    <cofactor evidence="1">
        <name>pyridoxal 5'-phosphate</name>
        <dbReference type="ChEBI" id="CHEBI:597326"/>
    </cofactor>
</comment>
<dbReference type="PIRSF" id="PIRSF000521">
    <property type="entry name" value="Transaminase_4ab_Lys_Orn"/>
    <property type="match status" value="1"/>
</dbReference>
<dbReference type="OrthoDB" id="5419315at2759"/>
<dbReference type="AlphaFoldDB" id="A0A139AF32"/>
<dbReference type="GO" id="GO:0042802">
    <property type="term" value="F:identical protein binding"/>
    <property type="evidence" value="ECO:0007669"/>
    <property type="project" value="TreeGrafter"/>
</dbReference>
<evidence type="ECO:0000256" key="3">
    <source>
        <dbReference type="ARBA" id="ARBA00022576"/>
    </source>
</evidence>
<protein>
    <submittedName>
        <fullName evidence="7">Acetylornithine aminotransferase</fullName>
    </submittedName>
</protein>
<reference evidence="7 8" key="1">
    <citation type="journal article" date="2015" name="Genome Biol. Evol.">
        <title>Phylogenomic analyses indicate that early fungi evolved digesting cell walls of algal ancestors of land plants.</title>
        <authorList>
            <person name="Chang Y."/>
            <person name="Wang S."/>
            <person name="Sekimoto S."/>
            <person name="Aerts A.L."/>
            <person name="Choi C."/>
            <person name="Clum A."/>
            <person name="LaButti K.M."/>
            <person name="Lindquist E.A."/>
            <person name="Yee Ngan C."/>
            <person name="Ohm R.A."/>
            <person name="Salamov A.A."/>
            <person name="Grigoriev I.V."/>
            <person name="Spatafora J.W."/>
            <person name="Berbee M.L."/>
        </authorList>
    </citation>
    <scope>NUCLEOTIDE SEQUENCE [LARGE SCALE GENOMIC DNA]</scope>
    <source>
        <strain evidence="7 8">JEL478</strain>
    </source>
</reference>
<dbReference type="InterPro" id="IPR015424">
    <property type="entry name" value="PyrdxlP-dep_Trfase"/>
</dbReference>
<keyword evidence="5 6" id="KW-0663">Pyridoxal phosphate</keyword>
<evidence type="ECO:0000256" key="5">
    <source>
        <dbReference type="ARBA" id="ARBA00022898"/>
    </source>
</evidence>
<sequence length="499" mass="52962">MLTRRALGRLSTPLSRVSTATIPRACAYSTATLTREKVTDWTTPLSEPEMAAIAQRHLTKGLARMSDHVVEKAQGVWIHTVDGKTLLDFTSGIGATSTGHCHPSIVSAVTAQSNSIAHAQMGIVLHKPLVDTVRKLLAIMPDPSLDTFFFRTTGSEAIEEAVKVARISTGRQNIIAFQGGFHGRTIGTLSLTTSKNVYRANFGPLMPGVVMAPHPYRSFCRPGACPESPLKSGDSVSTCSPDTCTACAEPALEQFELLLKTVTSPSEVAAVIIEPVLGEGGYVPASNAFLRGLREITKRHGILLVADEVQCGMGRTGTTFAFEHAGIVPDIVVFAKGVASGYPLSGIVSTKAVLDACAPGSMGGTYIGNPVAMAAAAATLEVFQTEKVFDNAVARGEQIVKLLNAELPRIVEGKDIKVDVRGRGLMIGVEFYGEGVEKMKKEGKSLSAEVQKAALKKDLLILTTSVYESIRIVPALTISEAESADGIGRFLQSIEEVLA</sequence>
<evidence type="ECO:0000256" key="1">
    <source>
        <dbReference type="ARBA" id="ARBA00001933"/>
    </source>
</evidence>
<dbReference type="Gene3D" id="3.90.1150.10">
    <property type="entry name" value="Aspartate Aminotransferase, domain 1"/>
    <property type="match status" value="1"/>
</dbReference>